<dbReference type="InterPro" id="IPR001845">
    <property type="entry name" value="HTH_ArsR_DNA-bd_dom"/>
</dbReference>
<keyword evidence="7" id="KW-1185">Reference proteome</keyword>
<feature type="domain" description="HTH crp-type" evidence="5">
    <location>
        <begin position="263"/>
        <end position="312"/>
    </location>
</feature>
<gene>
    <name evidence="6" type="ORF">Val02_58540</name>
</gene>
<dbReference type="InterPro" id="IPR045981">
    <property type="entry name" value="DUF5937"/>
</dbReference>
<evidence type="ECO:0000256" key="3">
    <source>
        <dbReference type="ARBA" id="ARBA00023163"/>
    </source>
</evidence>
<sequence length="324" mass="36037">MLRLAFGARDLATIRFAFSPLWELVASVRVIKDPAAHPMHAVWHAQVRGRLADVGPDWPMLSDLVPVPTRIMAGILTPPPAVPAPDLELELSSMVGLAPEDVRGMLDELSGPRPASLDPLYADPPAGLRRLAGVVRRYWELMLAPYWPRILRLLEDDVLYRARRLIEGGTDRLFADLDPRVNWRDGALHVVNAHVSRTVDLGGRGLLLVPSVFVWPRVFARMDPQWQPTLRYPPRGVGRVWDRDRRDPPEALVAVLGRTRTLLLTRLDSPASTTELARATGLAPGGVSQHLTALRAAGFVTAHRRGRYVLYSRTSVSESLLKPF</sequence>
<keyword evidence="1" id="KW-0805">Transcription regulation</keyword>
<dbReference type="Pfam" id="PF19361">
    <property type="entry name" value="DUF5937"/>
    <property type="match status" value="1"/>
</dbReference>
<dbReference type="InterPro" id="IPR011991">
    <property type="entry name" value="ArsR-like_HTH"/>
</dbReference>
<feature type="domain" description="HTH arsR-type" evidence="4">
    <location>
        <begin position="250"/>
        <end position="322"/>
    </location>
</feature>
<name>A0A8J3YSJ8_9ACTN</name>
<evidence type="ECO:0000259" key="5">
    <source>
        <dbReference type="SMART" id="SM00419"/>
    </source>
</evidence>
<dbReference type="InterPro" id="IPR012318">
    <property type="entry name" value="HTH_CRP"/>
</dbReference>
<proteinExistence type="predicted"/>
<keyword evidence="3" id="KW-0804">Transcription</keyword>
<evidence type="ECO:0000256" key="1">
    <source>
        <dbReference type="ARBA" id="ARBA00023015"/>
    </source>
</evidence>
<dbReference type="Gene3D" id="1.10.10.10">
    <property type="entry name" value="Winged helix-like DNA-binding domain superfamily/Winged helix DNA-binding domain"/>
    <property type="match status" value="1"/>
</dbReference>
<keyword evidence="2" id="KW-0238">DNA-binding</keyword>
<dbReference type="SMART" id="SM00418">
    <property type="entry name" value="HTH_ARSR"/>
    <property type="match status" value="1"/>
</dbReference>
<dbReference type="InterPro" id="IPR051011">
    <property type="entry name" value="Metal_resp_trans_reg"/>
</dbReference>
<dbReference type="SMART" id="SM00419">
    <property type="entry name" value="HTH_CRP"/>
    <property type="match status" value="1"/>
</dbReference>
<dbReference type="AlphaFoldDB" id="A0A8J3YSJ8"/>
<dbReference type="Proteomes" id="UP000619260">
    <property type="component" value="Unassembled WGS sequence"/>
</dbReference>
<comment type="caution">
    <text evidence="6">The sequence shown here is derived from an EMBL/GenBank/DDBJ whole genome shotgun (WGS) entry which is preliminary data.</text>
</comment>
<dbReference type="InterPro" id="IPR036390">
    <property type="entry name" value="WH_DNA-bd_sf"/>
</dbReference>
<dbReference type="CDD" id="cd00090">
    <property type="entry name" value="HTH_ARSR"/>
    <property type="match status" value="1"/>
</dbReference>
<dbReference type="GO" id="GO:0003677">
    <property type="term" value="F:DNA binding"/>
    <property type="evidence" value="ECO:0007669"/>
    <property type="project" value="UniProtKB-KW"/>
</dbReference>
<dbReference type="PANTHER" id="PTHR43132">
    <property type="entry name" value="ARSENICAL RESISTANCE OPERON REPRESSOR ARSR-RELATED"/>
    <property type="match status" value="1"/>
</dbReference>
<dbReference type="GO" id="GO:0003700">
    <property type="term" value="F:DNA-binding transcription factor activity"/>
    <property type="evidence" value="ECO:0007669"/>
    <property type="project" value="InterPro"/>
</dbReference>
<dbReference type="EMBL" id="BOPF01000023">
    <property type="protein sequence ID" value="GIJ48968.1"/>
    <property type="molecule type" value="Genomic_DNA"/>
</dbReference>
<dbReference type="SUPFAM" id="SSF46785">
    <property type="entry name" value="Winged helix' DNA-binding domain"/>
    <property type="match status" value="1"/>
</dbReference>
<evidence type="ECO:0000313" key="7">
    <source>
        <dbReference type="Proteomes" id="UP000619260"/>
    </source>
</evidence>
<dbReference type="Pfam" id="PF01022">
    <property type="entry name" value="HTH_5"/>
    <property type="match status" value="1"/>
</dbReference>
<evidence type="ECO:0000259" key="4">
    <source>
        <dbReference type="SMART" id="SM00418"/>
    </source>
</evidence>
<organism evidence="6 7">
    <name type="scientific">Virgisporangium aliadipatigenens</name>
    <dbReference type="NCBI Taxonomy" id="741659"/>
    <lineage>
        <taxon>Bacteria</taxon>
        <taxon>Bacillati</taxon>
        <taxon>Actinomycetota</taxon>
        <taxon>Actinomycetes</taxon>
        <taxon>Micromonosporales</taxon>
        <taxon>Micromonosporaceae</taxon>
        <taxon>Virgisporangium</taxon>
    </lineage>
</organism>
<dbReference type="InterPro" id="IPR036388">
    <property type="entry name" value="WH-like_DNA-bd_sf"/>
</dbReference>
<evidence type="ECO:0000256" key="2">
    <source>
        <dbReference type="ARBA" id="ARBA00023125"/>
    </source>
</evidence>
<protein>
    <submittedName>
        <fullName evidence="6">Transcriptional regulator</fullName>
    </submittedName>
</protein>
<reference evidence="6" key="1">
    <citation type="submission" date="2021-01" db="EMBL/GenBank/DDBJ databases">
        <title>Whole genome shotgun sequence of Virgisporangium aliadipatigenens NBRC 105644.</title>
        <authorList>
            <person name="Komaki H."/>
            <person name="Tamura T."/>
        </authorList>
    </citation>
    <scope>NUCLEOTIDE SEQUENCE</scope>
    <source>
        <strain evidence="6">NBRC 105644</strain>
    </source>
</reference>
<accession>A0A8J3YSJ8</accession>
<evidence type="ECO:0000313" key="6">
    <source>
        <dbReference type="EMBL" id="GIJ48968.1"/>
    </source>
</evidence>
<dbReference type="PANTHER" id="PTHR43132:SF6">
    <property type="entry name" value="HTH-TYPE TRANSCRIPTIONAL REPRESSOR CZRA"/>
    <property type="match status" value="1"/>
</dbReference>
<dbReference type="RefSeq" id="WP_203902427.1">
    <property type="nucleotide sequence ID" value="NZ_BOPF01000023.1"/>
</dbReference>